<evidence type="ECO:0000313" key="8">
    <source>
        <dbReference type="EMBL" id="TFJ88690.1"/>
    </source>
</evidence>
<protein>
    <submittedName>
        <fullName evidence="8">Uncharacterized protein</fullName>
    </submittedName>
</protein>
<feature type="signal peptide" evidence="7">
    <location>
        <begin position="1"/>
        <end position="30"/>
    </location>
</feature>
<accession>A0A4D9DB41</accession>
<feature type="compositionally biased region" description="Acidic residues" evidence="6">
    <location>
        <begin position="727"/>
        <end position="737"/>
    </location>
</feature>
<keyword evidence="1 4" id="KW-0547">Nucleotide-binding</keyword>
<feature type="coiled-coil region" evidence="5">
    <location>
        <begin position="344"/>
        <end position="371"/>
    </location>
</feature>
<dbReference type="EMBL" id="SDOX01000001">
    <property type="protein sequence ID" value="TFJ88690.1"/>
    <property type="molecule type" value="Genomic_DNA"/>
</dbReference>
<dbReference type="GO" id="GO:0005524">
    <property type="term" value="F:ATP binding"/>
    <property type="evidence" value="ECO:0007669"/>
    <property type="project" value="UniProtKB-KW"/>
</dbReference>
<dbReference type="InterPro" id="IPR018181">
    <property type="entry name" value="Heat_shock_70_CS"/>
</dbReference>
<dbReference type="PRINTS" id="PR00301">
    <property type="entry name" value="HEATSHOCK70"/>
</dbReference>
<dbReference type="Gene3D" id="3.90.640.10">
    <property type="entry name" value="Actin, Chain A, domain 4"/>
    <property type="match status" value="1"/>
</dbReference>
<evidence type="ECO:0000256" key="2">
    <source>
        <dbReference type="ARBA" id="ARBA00022824"/>
    </source>
</evidence>
<feature type="region of interest" description="Disordered" evidence="6">
    <location>
        <begin position="694"/>
        <end position="737"/>
    </location>
</feature>
<dbReference type="FunFam" id="3.90.640.10:FF:000002">
    <property type="entry name" value="Heat shock 70 kDa"/>
    <property type="match status" value="1"/>
</dbReference>
<evidence type="ECO:0000256" key="6">
    <source>
        <dbReference type="SAM" id="MobiDB-lite"/>
    </source>
</evidence>
<keyword evidence="5" id="KW-0175">Coiled coil</keyword>
<evidence type="ECO:0000256" key="3">
    <source>
        <dbReference type="ARBA" id="ARBA00022840"/>
    </source>
</evidence>
<dbReference type="Pfam" id="PF00012">
    <property type="entry name" value="HSP70"/>
    <property type="match status" value="1"/>
</dbReference>
<dbReference type="GO" id="GO:0140662">
    <property type="term" value="F:ATP-dependent protein folding chaperone"/>
    <property type="evidence" value="ECO:0007669"/>
    <property type="project" value="InterPro"/>
</dbReference>
<dbReference type="OrthoDB" id="2401965at2759"/>
<dbReference type="PROSITE" id="PS01036">
    <property type="entry name" value="HSP70_3"/>
    <property type="match status" value="1"/>
</dbReference>
<dbReference type="SUPFAM" id="SSF100934">
    <property type="entry name" value="Heat shock protein 70kD (HSP70), C-terminal subdomain"/>
    <property type="match status" value="1"/>
</dbReference>
<proteinExistence type="inferred from homology"/>
<dbReference type="FunFam" id="3.30.420.40:FF:000172">
    <property type="entry name" value="Heat shock 70 kDa protein"/>
    <property type="match status" value="1"/>
</dbReference>
<evidence type="ECO:0000256" key="5">
    <source>
        <dbReference type="SAM" id="Coils"/>
    </source>
</evidence>
<keyword evidence="9" id="KW-1185">Reference proteome</keyword>
<dbReference type="AlphaFoldDB" id="A0A4D9DB41"/>
<dbReference type="Gene3D" id="3.30.420.40">
    <property type="match status" value="2"/>
</dbReference>
<gene>
    <name evidence="8" type="ORF">NSK_000259</name>
</gene>
<dbReference type="InterPro" id="IPR043129">
    <property type="entry name" value="ATPase_NBD"/>
</dbReference>
<sequence>MQSLRSKQCLERRLAFFFTSLLLLPAVCVAGVVGGDNGFWGLPTRRASQAARTSAQVPAHKQATCRATTVQRLLARTRGGASNDKGKEGKIQGPCIGIDLGTTYSCVAVWQNGRVEICPNDQGNRITPSYASFTEDEQRLIGEAAKNQAAQNPSNTVYDAKRLIGRKFEDPTVQRDLKLVSYKVTNKGGKPAVEVRMKGGPKVFTPEEISAMVLSKMKETAEAYLGKEVKHAVITVPAYFNDAQRQATKDAGTIAGLKVERVINEPTAAAIAYGLDKGDKAREENILVFDLGGGTFDVTLLTIDSGVFEVKATNGDTHLGGEDFDQRLMDYVITTFKRKHKVDVSQDKRALQRVRRECEKAKRALSVQTQTNIEIEALSQGIDLSLPISRAKFEELNLDLFKRTLAPVAQVLKDAGMSKEEVDQVVLVGGSTRIPKVQALLSDFFNGKELNKGINPDEAVAYGAAVQAAILSGAAADATKDIVLLDVAPLSLGIETVGGVMTKLVERGTTIPACKKQIFTTYSDNQNSVLIQVYEGERTMTKDNRLLGKFELSGIPGGPRGGPQIEVAFDVDASGILQVSAVEKNSGKTQSITITSEKGRLSEDEIERMVKEAEEFAEQDKKEKERVDARNHLEGLMFQVKHDMEEGGLKGKLPQEEEEALKKVLEDTQEWFDSNVAADKDEVMEKAGELEKAFIGAREKVPASGGEDGGEGGPEGGEDGAGPADGGGEEPQVEEME</sequence>
<dbReference type="NCBIfam" id="NF001413">
    <property type="entry name" value="PRK00290.1"/>
    <property type="match status" value="1"/>
</dbReference>
<dbReference type="SUPFAM" id="SSF53067">
    <property type="entry name" value="Actin-like ATPase domain"/>
    <property type="match status" value="2"/>
</dbReference>
<dbReference type="InterPro" id="IPR029048">
    <property type="entry name" value="HSP70_C_sf"/>
</dbReference>
<organism evidence="8 9">
    <name type="scientific">Nannochloropsis salina CCMP1776</name>
    <dbReference type="NCBI Taxonomy" id="1027361"/>
    <lineage>
        <taxon>Eukaryota</taxon>
        <taxon>Sar</taxon>
        <taxon>Stramenopiles</taxon>
        <taxon>Ochrophyta</taxon>
        <taxon>Eustigmatophyceae</taxon>
        <taxon>Eustigmatales</taxon>
        <taxon>Monodopsidaceae</taxon>
        <taxon>Microchloropsis</taxon>
        <taxon>Microchloropsis salina</taxon>
    </lineage>
</organism>
<dbReference type="SUPFAM" id="SSF100920">
    <property type="entry name" value="Heat shock protein 70kD (HSP70), peptide-binding domain"/>
    <property type="match status" value="1"/>
</dbReference>
<evidence type="ECO:0000256" key="4">
    <source>
        <dbReference type="RuleBase" id="RU003322"/>
    </source>
</evidence>
<dbReference type="PROSITE" id="PS00297">
    <property type="entry name" value="HSP70_1"/>
    <property type="match status" value="1"/>
</dbReference>
<reference evidence="8 9" key="1">
    <citation type="submission" date="2019-01" db="EMBL/GenBank/DDBJ databases">
        <title>Nuclear Genome Assembly of the Microalgal Biofuel strain Nannochloropsis salina CCMP1776.</title>
        <authorList>
            <person name="Hovde B."/>
        </authorList>
    </citation>
    <scope>NUCLEOTIDE SEQUENCE [LARGE SCALE GENOMIC DNA]</scope>
    <source>
        <strain evidence="8 9">CCMP1776</strain>
    </source>
</reference>
<evidence type="ECO:0000256" key="7">
    <source>
        <dbReference type="SAM" id="SignalP"/>
    </source>
</evidence>
<feature type="compositionally biased region" description="Gly residues" evidence="6">
    <location>
        <begin position="711"/>
        <end position="726"/>
    </location>
</feature>
<dbReference type="PANTHER" id="PTHR19375">
    <property type="entry name" value="HEAT SHOCK PROTEIN 70KDA"/>
    <property type="match status" value="1"/>
</dbReference>
<comment type="caution">
    <text evidence="8">The sequence shown here is derived from an EMBL/GenBank/DDBJ whole genome shotgun (WGS) entry which is preliminary data.</text>
</comment>
<dbReference type="Gene3D" id="1.20.1270.10">
    <property type="match status" value="1"/>
</dbReference>
<dbReference type="Proteomes" id="UP000355283">
    <property type="component" value="Unassembled WGS sequence"/>
</dbReference>
<evidence type="ECO:0000256" key="1">
    <source>
        <dbReference type="ARBA" id="ARBA00022741"/>
    </source>
</evidence>
<dbReference type="PROSITE" id="PS00329">
    <property type="entry name" value="HSP70_2"/>
    <property type="match status" value="1"/>
</dbReference>
<dbReference type="FunFam" id="2.60.34.10:FF:000002">
    <property type="entry name" value="Heat shock 70 kDa"/>
    <property type="match status" value="1"/>
</dbReference>
<keyword evidence="2" id="KW-0256">Endoplasmic reticulum</keyword>
<dbReference type="Gene3D" id="2.60.34.10">
    <property type="entry name" value="Substrate Binding Domain Of DNAk, Chain A, domain 1"/>
    <property type="match status" value="1"/>
</dbReference>
<feature type="chain" id="PRO_5020025226" evidence="7">
    <location>
        <begin position="31"/>
        <end position="737"/>
    </location>
</feature>
<dbReference type="InterPro" id="IPR029047">
    <property type="entry name" value="HSP70_peptide-bd_sf"/>
</dbReference>
<keyword evidence="7" id="KW-0732">Signal</keyword>
<keyword evidence="3 4" id="KW-0067">ATP-binding</keyword>
<evidence type="ECO:0000313" key="9">
    <source>
        <dbReference type="Proteomes" id="UP000355283"/>
    </source>
</evidence>
<name>A0A4D9DB41_9STRA</name>
<dbReference type="FunFam" id="3.30.420.40:FF:000026">
    <property type="entry name" value="Heat shock protein 70"/>
    <property type="match status" value="1"/>
</dbReference>
<dbReference type="FunFam" id="3.30.30.30:FF:000001">
    <property type="entry name" value="heat shock 70 kDa protein-like"/>
    <property type="match status" value="1"/>
</dbReference>
<dbReference type="CDD" id="cd10241">
    <property type="entry name" value="ASKHA_NBD_HSP70_BiP"/>
    <property type="match status" value="1"/>
</dbReference>
<comment type="similarity">
    <text evidence="4">Belongs to the heat shock protein 70 family.</text>
</comment>
<dbReference type="InterPro" id="IPR013126">
    <property type="entry name" value="Hsp_70_fam"/>
</dbReference>
<dbReference type="InterPro" id="IPR042050">
    <property type="entry name" value="BIP_NBD"/>
</dbReference>